<dbReference type="InterPro" id="IPR057026">
    <property type="entry name" value="Znf-C2H2_ascomycetes"/>
</dbReference>
<dbReference type="SUPFAM" id="SSF57667">
    <property type="entry name" value="beta-beta-alpha zinc fingers"/>
    <property type="match status" value="1"/>
</dbReference>
<feature type="compositionally biased region" description="Polar residues" evidence="8">
    <location>
        <begin position="127"/>
        <end position="140"/>
    </location>
</feature>
<keyword evidence="4 7" id="KW-0863">Zinc-finger</keyword>
<comment type="subcellular location">
    <subcellularLocation>
        <location evidence="1">Nucleus</location>
    </subcellularLocation>
</comment>
<dbReference type="InterPro" id="IPR013087">
    <property type="entry name" value="Znf_C2H2_type"/>
</dbReference>
<dbReference type="EMBL" id="CAJPDQ010000004">
    <property type="protein sequence ID" value="CAF9908835.1"/>
    <property type="molecule type" value="Genomic_DNA"/>
</dbReference>
<dbReference type="PANTHER" id="PTHR16515:SF49">
    <property type="entry name" value="GASTRULA ZINC FINGER PROTEIN XLCGF49.1-LIKE-RELATED"/>
    <property type="match status" value="1"/>
</dbReference>
<dbReference type="GO" id="GO:0008270">
    <property type="term" value="F:zinc ion binding"/>
    <property type="evidence" value="ECO:0007669"/>
    <property type="project" value="UniProtKB-KW"/>
</dbReference>
<reference evidence="10" key="1">
    <citation type="submission" date="2021-03" db="EMBL/GenBank/DDBJ databases">
        <authorList>
            <person name="Tagirdzhanova G."/>
        </authorList>
    </citation>
    <scope>NUCLEOTIDE SEQUENCE</scope>
</reference>
<feature type="region of interest" description="Disordered" evidence="8">
    <location>
        <begin position="329"/>
        <end position="358"/>
    </location>
</feature>
<dbReference type="InterPro" id="IPR050331">
    <property type="entry name" value="Zinc_finger"/>
</dbReference>
<dbReference type="AlphaFoldDB" id="A0A8H3ENJ3"/>
<feature type="compositionally biased region" description="Polar residues" evidence="8">
    <location>
        <begin position="329"/>
        <end position="357"/>
    </location>
</feature>
<comment type="caution">
    <text evidence="10">The sequence shown here is derived from an EMBL/GenBank/DDBJ whole genome shotgun (WGS) entry which is preliminary data.</text>
</comment>
<organism evidence="10 11">
    <name type="scientific">Gomphillus americanus</name>
    <dbReference type="NCBI Taxonomy" id="1940652"/>
    <lineage>
        <taxon>Eukaryota</taxon>
        <taxon>Fungi</taxon>
        <taxon>Dikarya</taxon>
        <taxon>Ascomycota</taxon>
        <taxon>Pezizomycotina</taxon>
        <taxon>Lecanoromycetes</taxon>
        <taxon>OSLEUM clade</taxon>
        <taxon>Ostropomycetidae</taxon>
        <taxon>Ostropales</taxon>
        <taxon>Graphidaceae</taxon>
        <taxon>Gomphilloideae</taxon>
        <taxon>Gomphillus</taxon>
    </lineage>
</organism>
<evidence type="ECO:0000256" key="6">
    <source>
        <dbReference type="ARBA" id="ARBA00023242"/>
    </source>
</evidence>
<feature type="compositionally biased region" description="Pro residues" evidence="8">
    <location>
        <begin position="50"/>
        <end position="60"/>
    </location>
</feature>
<evidence type="ECO:0000256" key="1">
    <source>
        <dbReference type="ARBA" id="ARBA00004123"/>
    </source>
</evidence>
<keyword evidence="11" id="KW-1185">Reference proteome</keyword>
<feature type="compositionally biased region" description="Low complexity" evidence="8">
    <location>
        <begin position="371"/>
        <end position="380"/>
    </location>
</feature>
<dbReference type="Gene3D" id="3.30.160.60">
    <property type="entry name" value="Classic Zinc Finger"/>
    <property type="match status" value="1"/>
</dbReference>
<sequence length="801" mass="87601">MAYRKPPVNIAPATPRTGSEPDNAISPRGIPKSTSSSAPMAIPGARKHPPVPPPLPPPTHIPHNENPAAPDFGWLWQNAPAEMRSEPLESPGDRRDSRRSLHDDELRQQRKHSSNSIIGSSLRSPLLNETFSNSSDTLPSPSAPPGDNMLAAQRQSTSHAYDDMLKRKIGASTPGRPFQQSSFDLPARGPPSRGTTFPHKSLTLRSLSLQDSAPDSPRKLSSSNNPHWDPGSQSLLASPSIMSSQHSYFTNDLRASPVTDTFSSASSMTSYTSSAQQPAELAFGRHSALPRRLTRESDLSLAMTAQSALQNVAGSPTCLSPTNSINNTTYTNPALSPTVRQNTHASLKTGDTASRTNLRPLYQQEEIVILPTTHPDSSTHPTHRLIMPQKRKGAPDSSERDGPPLQQIQQEGRRSPNPVSKTYPSPRSGSFAQPQHHHMSSSTDRLPPSVNPLSDHDPNSPYLNTLAIDPGLDSAAHPYPVDAQQLAAAAAQSVSNNLPTTEQIDTPLITPGNIGFQCECCLKKPKRFNTEQELRAHMNEKQYVCPFCRNRFKNKNEMERHQMSLHLRDRSWSCAALERNYEAAFHPSTAIPPNNPGHAQQMVPPPPAATDVCGYCGQHFPNPPDFVARGEHLTNVHKFAECNQSKKFWRADHFRQHLKHSHGGIPGKWTNMLEQACLKMEPSPLTPQQQEDAGGMAQQQVAHAARAAQAAAEQAQQAVQAQQQQQQQQQAQRQKQIPHRQQQQQQPEDSLHLPPLTTYQATQLQNATASAGMVLSSDSQRGPYPSTANDFGPLVGGGPSD</sequence>
<keyword evidence="2" id="KW-0479">Metal-binding</keyword>
<feature type="region of interest" description="Disordered" evidence="8">
    <location>
        <begin position="683"/>
        <end position="704"/>
    </location>
</feature>
<dbReference type="SMART" id="SM00355">
    <property type="entry name" value="ZnF_C2H2"/>
    <property type="match status" value="4"/>
</dbReference>
<dbReference type="PROSITE" id="PS00028">
    <property type="entry name" value="ZINC_FINGER_C2H2_1"/>
    <property type="match status" value="1"/>
</dbReference>
<feature type="compositionally biased region" description="Polar residues" evidence="8">
    <location>
        <begin position="417"/>
        <end position="433"/>
    </location>
</feature>
<evidence type="ECO:0000256" key="7">
    <source>
        <dbReference type="PROSITE-ProRule" id="PRU00042"/>
    </source>
</evidence>
<feature type="compositionally biased region" description="Low complexity" evidence="8">
    <location>
        <begin position="729"/>
        <end position="746"/>
    </location>
</feature>
<dbReference type="PROSITE" id="PS50157">
    <property type="entry name" value="ZINC_FINGER_C2H2_2"/>
    <property type="match status" value="1"/>
</dbReference>
<name>A0A8H3ENJ3_9LECA</name>
<accession>A0A8H3ENJ3</accession>
<feature type="region of interest" description="Disordered" evidence="8">
    <location>
        <begin position="371"/>
        <end position="466"/>
    </location>
</feature>
<feature type="compositionally biased region" description="Polar residues" evidence="8">
    <location>
        <begin position="203"/>
        <end position="237"/>
    </location>
</feature>
<keyword evidence="6" id="KW-0539">Nucleus</keyword>
<evidence type="ECO:0000256" key="8">
    <source>
        <dbReference type="SAM" id="MobiDB-lite"/>
    </source>
</evidence>
<dbReference type="Pfam" id="PF24537">
    <property type="entry name" value="zf-C2H2_fungi"/>
    <property type="match status" value="1"/>
</dbReference>
<keyword evidence="5" id="KW-0862">Zinc</keyword>
<dbReference type="Proteomes" id="UP000664169">
    <property type="component" value="Unassembled WGS sequence"/>
</dbReference>
<evidence type="ECO:0000256" key="5">
    <source>
        <dbReference type="ARBA" id="ARBA00022833"/>
    </source>
</evidence>
<dbReference type="PANTHER" id="PTHR16515">
    <property type="entry name" value="PR DOMAIN ZINC FINGER PROTEIN"/>
    <property type="match status" value="1"/>
</dbReference>
<feature type="compositionally biased region" description="Basic and acidic residues" evidence="8">
    <location>
        <begin position="393"/>
        <end position="402"/>
    </location>
</feature>
<keyword evidence="3" id="KW-0677">Repeat</keyword>
<evidence type="ECO:0000313" key="11">
    <source>
        <dbReference type="Proteomes" id="UP000664169"/>
    </source>
</evidence>
<dbReference type="GO" id="GO:0005634">
    <property type="term" value="C:nucleus"/>
    <property type="evidence" value="ECO:0007669"/>
    <property type="project" value="UniProtKB-SubCell"/>
</dbReference>
<feature type="compositionally biased region" description="Low complexity" evidence="8">
    <location>
        <begin position="114"/>
        <end position="124"/>
    </location>
</feature>
<protein>
    <recommendedName>
        <fullName evidence="9">C2H2-type domain-containing protein</fullName>
    </recommendedName>
</protein>
<feature type="region of interest" description="Disordered" evidence="8">
    <location>
        <begin position="1"/>
        <end position="237"/>
    </location>
</feature>
<feature type="compositionally biased region" description="Basic and acidic residues" evidence="8">
    <location>
        <begin position="83"/>
        <end position="108"/>
    </location>
</feature>
<feature type="region of interest" description="Disordered" evidence="8">
    <location>
        <begin position="729"/>
        <end position="801"/>
    </location>
</feature>
<evidence type="ECO:0000256" key="3">
    <source>
        <dbReference type="ARBA" id="ARBA00022737"/>
    </source>
</evidence>
<gene>
    <name evidence="10" type="ORF">GOMPHAMPRED_006329</name>
</gene>
<feature type="domain" description="C2H2-type" evidence="9">
    <location>
        <begin position="543"/>
        <end position="571"/>
    </location>
</feature>
<evidence type="ECO:0000313" key="10">
    <source>
        <dbReference type="EMBL" id="CAF9908835.1"/>
    </source>
</evidence>
<feature type="compositionally biased region" description="Polar residues" evidence="8">
    <location>
        <begin position="757"/>
        <end position="769"/>
    </location>
</feature>
<evidence type="ECO:0000259" key="9">
    <source>
        <dbReference type="PROSITE" id="PS50157"/>
    </source>
</evidence>
<evidence type="ECO:0000256" key="4">
    <source>
        <dbReference type="ARBA" id="ARBA00022771"/>
    </source>
</evidence>
<evidence type="ECO:0000256" key="2">
    <source>
        <dbReference type="ARBA" id="ARBA00022723"/>
    </source>
</evidence>
<proteinExistence type="predicted"/>
<dbReference type="InterPro" id="IPR036236">
    <property type="entry name" value="Znf_C2H2_sf"/>
</dbReference>
<dbReference type="OrthoDB" id="3524154at2759"/>